<organism evidence="3 4">
    <name type="scientific">Effrenium voratum</name>
    <dbReference type="NCBI Taxonomy" id="2562239"/>
    <lineage>
        <taxon>Eukaryota</taxon>
        <taxon>Sar</taxon>
        <taxon>Alveolata</taxon>
        <taxon>Dinophyceae</taxon>
        <taxon>Suessiales</taxon>
        <taxon>Symbiodiniaceae</taxon>
        <taxon>Effrenium</taxon>
    </lineage>
</organism>
<evidence type="ECO:0008006" key="5">
    <source>
        <dbReference type="Google" id="ProtNLM"/>
    </source>
</evidence>
<dbReference type="Gene3D" id="3.40.50.410">
    <property type="entry name" value="von Willebrand factor, type A domain"/>
    <property type="match status" value="1"/>
</dbReference>
<reference evidence="3" key="1">
    <citation type="submission" date="2023-08" db="EMBL/GenBank/DDBJ databases">
        <authorList>
            <person name="Chen Y."/>
            <person name="Shah S."/>
            <person name="Dougan E. K."/>
            <person name="Thang M."/>
            <person name="Chan C."/>
        </authorList>
    </citation>
    <scope>NUCLEOTIDE SEQUENCE</scope>
</reference>
<dbReference type="PANTHER" id="PTHR47763">
    <property type="entry name" value="ALPHA-PROTEIN KINASE VWKA"/>
    <property type="match status" value="1"/>
</dbReference>
<evidence type="ECO:0000313" key="3">
    <source>
        <dbReference type="EMBL" id="CAJ1408386.1"/>
    </source>
</evidence>
<name>A0AA36JMM4_9DINO</name>
<proteinExistence type="predicted"/>
<accession>A0AA36JMM4</accession>
<feature type="transmembrane region" description="Helical" evidence="1">
    <location>
        <begin position="25"/>
        <end position="46"/>
    </location>
</feature>
<keyword evidence="1" id="KW-1133">Transmembrane helix</keyword>
<dbReference type="InterPro" id="IPR052969">
    <property type="entry name" value="Thr-specific_kinase-like"/>
</dbReference>
<sequence>MYRLLFASSVALAHAQSDDGFDETIVYMVVAGLVCVALLLGCMYQVNKQAFQKGPRGKPVVPEGRDPKDFALEELDTAFAARDAARYAGALELALEVKADPAKIPCVYSVHKQLETFKIPVVKREPAVITAQLCFILDYTGSMKEQINQAESSCRKIVDAVKGMAFDHMPGATVDLEMAAIGYNDWDEETAKRNRPVVFAYGGSEIKKKHDPEISLTEFNLGGKFTKDTDDMMKWIKQPLGHGGKIPEELTGALLAATHLPWTAKERLVVVITDAPCHGKDYSAAAHDDFCDQDTGLTCTGKPEVPLLKLKEQNVQVVILHTGESHAVKMCQKLKQTSEALISEKVQPSQTADRLVGVISQKLELSPLTYFLKPFTGKLGEAAGHTVELKADDSKVQLGRDGLLWLGKPSATPKVVLTRPADAGLDEWWEVQTAEQELSRSFDADESYVLKMACKTREDTNRGADAV</sequence>
<keyword evidence="2" id="KW-0732">Signal</keyword>
<dbReference type="InterPro" id="IPR036465">
    <property type="entry name" value="vWFA_dom_sf"/>
</dbReference>
<gene>
    <name evidence="3" type="ORF">EVOR1521_LOCUS29817</name>
</gene>
<dbReference type="SUPFAM" id="SSF53300">
    <property type="entry name" value="vWA-like"/>
    <property type="match status" value="1"/>
</dbReference>
<keyword evidence="1" id="KW-0812">Transmembrane</keyword>
<comment type="caution">
    <text evidence="3">The sequence shown here is derived from an EMBL/GenBank/DDBJ whole genome shotgun (WGS) entry which is preliminary data.</text>
</comment>
<dbReference type="AlphaFoldDB" id="A0AA36JMM4"/>
<feature type="chain" id="PRO_5041447544" description="VWFA domain-containing protein" evidence="2">
    <location>
        <begin position="16"/>
        <end position="467"/>
    </location>
</feature>
<keyword evidence="1" id="KW-0472">Membrane</keyword>
<evidence type="ECO:0000256" key="2">
    <source>
        <dbReference type="SAM" id="SignalP"/>
    </source>
</evidence>
<evidence type="ECO:0000256" key="1">
    <source>
        <dbReference type="SAM" id="Phobius"/>
    </source>
</evidence>
<protein>
    <recommendedName>
        <fullName evidence="5">VWFA domain-containing protein</fullName>
    </recommendedName>
</protein>
<dbReference type="EMBL" id="CAUJNA010003717">
    <property type="protein sequence ID" value="CAJ1408386.1"/>
    <property type="molecule type" value="Genomic_DNA"/>
</dbReference>
<dbReference type="Proteomes" id="UP001178507">
    <property type="component" value="Unassembled WGS sequence"/>
</dbReference>
<feature type="signal peptide" evidence="2">
    <location>
        <begin position="1"/>
        <end position="15"/>
    </location>
</feature>
<evidence type="ECO:0000313" key="4">
    <source>
        <dbReference type="Proteomes" id="UP001178507"/>
    </source>
</evidence>
<keyword evidence="4" id="KW-1185">Reference proteome</keyword>